<dbReference type="EMBL" id="JBJKBG010000011">
    <property type="protein sequence ID" value="KAL3716178.1"/>
    <property type="molecule type" value="Genomic_DNA"/>
</dbReference>
<feature type="region of interest" description="Disordered" evidence="1">
    <location>
        <begin position="57"/>
        <end position="281"/>
    </location>
</feature>
<dbReference type="PANTHER" id="PTHR33159:SF6">
    <property type="entry name" value="RPM1-INTERACTING PROTEIN 4"/>
    <property type="match status" value="1"/>
</dbReference>
<evidence type="ECO:0000259" key="2">
    <source>
        <dbReference type="Pfam" id="PF05627"/>
    </source>
</evidence>
<feature type="compositionally biased region" description="Basic and acidic residues" evidence="1">
    <location>
        <begin position="90"/>
        <end position="113"/>
    </location>
</feature>
<feature type="compositionally biased region" description="Polar residues" evidence="1">
    <location>
        <begin position="114"/>
        <end position="123"/>
    </location>
</feature>
<evidence type="ECO:0000313" key="4">
    <source>
        <dbReference type="Proteomes" id="UP001634007"/>
    </source>
</evidence>
<dbReference type="Proteomes" id="UP001634007">
    <property type="component" value="Unassembled WGS sequence"/>
</dbReference>
<feature type="domain" description="RIN4 pathogenic type III effector avirulence factor Avr cleavage site" evidence="2">
    <location>
        <begin position="223"/>
        <end position="255"/>
    </location>
</feature>
<proteinExistence type="predicted"/>
<sequence length="293" mass="31571">MAFAGTDTDNMQAGLVSSEAFYGTLVFKEYPRVPEFGNWEGGNHVPYTVYFEKARKGRSGTRMINPNDPEENPDLLSDAGAPPEAPASRAEAEYEEPKREGVVRTVHERKMSNEDGSLTQVSDQSDHKNNSSSLHSNESKHQAHGVRGASYGEPPRRPARTSAGGDHSFEKSPMHPQARISGRGSGSPSWEGRGSREGSHAMGTPGRSRLGSAAKGDDLVDSGAAVPKFGEWDESDPASADGYTHIFNKVREERQGGARTGPDMYPRSPYAGAGSKTAGNNSKGCCCFPWPRK</sequence>
<comment type="caution">
    <text evidence="3">The sequence shown here is derived from an EMBL/GenBank/DDBJ whole genome shotgun (WGS) entry which is preliminary data.</text>
</comment>
<gene>
    <name evidence="3" type="ORF">ACJRO7_007874</name>
</gene>
<protein>
    <recommendedName>
        <fullName evidence="2">RIN4 pathogenic type III effector avirulence factor Avr cleavage site domain-containing protein</fullName>
    </recommendedName>
</protein>
<dbReference type="AlphaFoldDB" id="A0ABD3IPK5"/>
<keyword evidence="4" id="KW-1185">Reference proteome</keyword>
<feature type="domain" description="RIN4 pathogenic type III effector avirulence factor Avr cleavage site" evidence="2">
    <location>
        <begin position="31"/>
        <end position="58"/>
    </location>
</feature>
<name>A0ABD3IPK5_EUCGL</name>
<organism evidence="3 4">
    <name type="scientific">Eucalyptus globulus</name>
    <name type="common">Tasmanian blue gum</name>
    <dbReference type="NCBI Taxonomy" id="34317"/>
    <lineage>
        <taxon>Eukaryota</taxon>
        <taxon>Viridiplantae</taxon>
        <taxon>Streptophyta</taxon>
        <taxon>Embryophyta</taxon>
        <taxon>Tracheophyta</taxon>
        <taxon>Spermatophyta</taxon>
        <taxon>Magnoliopsida</taxon>
        <taxon>eudicotyledons</taxon>
        <taxon>Gunneridae</taxon>
        <taxon>Pentapetalae</taxon>
        <taxon>rosids</taxon>
        <taxon>malvids</taxon>
        <taxon>Myrtales</taxon>
        <taxon>Myrtaceae</taxon>
        <taxon>Myrtoideae</taxon>
        <taxon>Eucalypteae</taxon>
        <taxon>Eucalyptus</taxon>
    </lineage>
</organism>
<dbReference type="InterPro" id="IPR008700">
    <property type="entry name" value="TypeIII_avirulence_cleave"/>
</dbReference>
<dbReference type="Pfam" id="PF05627">
    <property type="entry name" value="AvrRpt-cleavage"/>
    <property type="match status" value="2"/>
</dbReference>
<feature type="compositionally biased region" description="Low complexity" evidence="1">
    <location>
        <begin position="79"/>
        <end position="89"/>
    </location>
</feature>
<evidence type="ECO:0000256" key="1">
    <source>
        <dbReference type="SAM" id="MobiDB-lite"/>
    </source>
</evidence>
<dbReference type="InterPro" id="IPR040387">
    <property type="entry name" value="RIN4/NOI4"/>
</dbReference>
<dbReference type="PANTHER" id="PTHR33159">
    <property type="entry name" value="RPM1-INTERACTING PROTEIN 4 (RIN4) FAMILY PROTEIN"/>
    <property type="match status" value="1"/>
</dbReference>
<reference evidence="3 4" key="1">
    <citation type="submission" date="2024-11" db="EMBL/GenBank/DDBJ databases">
        <title>Chromosome-level genome assembly of Eucalyptus globulus Labill. provides insights into its genome evolution.</title>
        <authorList>
            <person name="Li X."/>
        </authorList>
    </citation>
    <scope>NUCLEOTIDE SEQUENCE [LARGE SCALE GENOMIC DNA]</scope>
    <source>
        <strain evidence="3">CL2024</strain>
        <tissue evidence="3">Fresh tender leaves</tissue>
    </source>
</reference>
<accession>A0ABD3IPK5</accession>
<evidence type="ECO:0000313" key="3">
    <source>
        <dbReference type="EMBL" id="KAL3716178.1"/>
    </source>
</evidence>